<protein>
    <submittedName>
        <fullName evidence="1">Uncharacterized protein</fullName>
    </submittedName>
</protein>
<dbReference type="EMBL" id="JAHXZJ010000001">
    <property type="protein sequence ID" value="KAH0569033.1"/>
    <property type="molecule type" value="Genomic_DNA"/>
</dbReference>
<sequence length="115" mass="12550">MSCTNVRVKRDEKNEWKYLPRERENGGLPRPTGPSGHISGGWLHLLTLARFASHVSHPAPTQLSAPSSKLVSALLIPTNPPSYRGLCMCRADAGALAKLTPLAMPKEYVDPIPRP</sequence>
<keyword evidence="2" id="KW-1185">Reference proteome</keyword>
<gene>
    <name evidence="1" type="ORF">KQX54_021739</name>
</gene>
<comment type="caution">
    <text evidence="1">The sequence shown here is derived from an EMBL/GenBank/DDBJ whole genome shotgun (WGS) entry which is preliminary data.</text>
</comment>
<proteinExistence type="predicted"/>
<reference evidence="1 2" key="1">
    <citation type="journal article" date="2021" name="J. Hered.">
        <title>A chromosome-level genome assembly of the parasitoid wasp, Cotesia glomerata (Hymenoptera: Braconidae).</title>
        <authorList>
            <person name="Pinto B.J."/>
            <person name="Weis J.J."/>
            <person name="Gamble T."/>
            <person name="Ode P.J."/>
            <person name="Paul R."/>
            <person name="Zaspel J.M."/>
        </authorList>
    </citation>
    <scope>NUCLEOTIDE SEQUENCE [LARGE SCALE GENOMIC DNA]</scope>
    <source>
        <strain evidence="1">CgM1</strain>
    </source>
</reference>
<organism evidence="1 2">
    <name type="scientific">Cotesia glomerata</name>
    <name type="common">Lepidopteran parasitic wasp</name>
    <name type="synonym">Apanteles glomeratus</name>
    <dbReference type="NCBI Taxonomy" id="32391"/>
    <lineage>
        <taxon>Eukaryota</taxon>
        <taxon>Metazoa</taxon>
        <taxon>Ecdysozoa</taxon>
        <taxon>Arthropoda</taxon>
        <taxon>Hexapoda</taxon>
        <taxon>Insecta</taxon>
        <taxon>Pterygota</taxon>
        <taxon>Neoptera</taxon>
        <taxon>Endopterygota</taxon>
        <taxon>Hymenoptera</taxon>
        <taxon>Apocrita</taxon>
        <taxon>Ichneumonoidea</taxon>
        <taxon>Braconidae</taxon>
        <taxon>Microgastrinae</taxon>
        <taxon>Cotesia</taxon>
    </lineage>
</organism>
<evidence type="ECO:0000313" key="2">
    <source>
        <dbReference type="Proteomes" id="UP000826195"/>
    </source>
</evidence>
<evidence type="ECO:0000313" key="1">
    <source>
        <dbReference type="EMBL" id="KAH0569033.1"/>
    </source>
</evidence>
<dbReference type="Proteomes" id="UP000826195">
    <property type="component" value="Unassembled WGS sequence"/>
</dbReference>
<accession>A0AAV7JA10</accession>
<dbReference type="AlphaFoldDB" id="A0AAV7JA10"/>
<name>A0AAV7JA10_COTGL</name>